<feature type="compositionally biased region" description="Low complexity" evidence="1">
    <location>
        <begin position="250"/>
        <end position="294"/>
    </location>
</feature>
<gene>
    <name evidence="2" type="ORF">Cvel_14589</name>
</gene>
<reference evidence="2" key="1">
    <citation type="submission" date="2014-11" db="EMBL/GenBank/DDBJ databases">
        <authorList>
            <person name="Otto D Thomas"/>
            <person name="Naeem Raeece"/>
        </authorList>
    </citation>
    <scope>NUCLEOTIDE SEQUENCE</scope>
</reference>
<accession>A0A0G4F1L3</accession>
<feature type="compositionally biased region" description="Low complexity" evidence="1">
    <location>
        <begin position="195"/>
        <end position="211"/>
    </location>
</feature>
<protein>
    <submittedName>
        <fullName evidence="2">Uncharacterized protein</fullName>
    </submittedName>
</protein>
<feature type="region of interest" description="Disordered" evidence="1">
    <location>
        <begin position="1"/>
        <end position="34"/>
    </location>
</feature>
<feature type="compositionally biased region" description="Low complexity" evidence="1">
    <location>
        <begin position="225"/>
        <end position="237"/>
    </location>
</feature>
<dbReference type="EMBL" id="CDMZ01000048">
    <property type="protein sequence ID" value="CEM05368.1"/>
    <property type="molecule type" value="Genomic_DNA"/>
</dbReference>
<proteinExistence type="predicted"/>
<feature type="region of interest" description="Disordered" evidence="1">
    <location>
        <begin position="75"/>
        <end position="95"/>
    </location>
</feature>
<evidence type="ECO:0000256" key="1">
    <source>
        <dbReference type="SAM" id="MobiDB-lite"/>
    </source>
</evidence>
<dbReference type="VEuPathDB" id="CryptoDB:Cvel_14589"/>
<evidence type="ECO:0000313" key="2">
    <source>
        <dbReference type="EMBL" id="CEM05368.1"/>
    </source>
</evidence>
<feature type="compositionally biased region" description="Gly residues" evidence="1">
    <location>
        <begin position="212"/>
        <end position="222"/>
    </location>
</feature>
<dbReference type="AlphaFoldDB" id="A0A0G4F1L3"/>
<feature type="region of interest" description="Disordered" evidence="1">
    <location>
        <begin position="149"/>
        <end position="324"/>
    </location>
</feature>
<sequence length="355" mass="36128">MCVSPLGLSQHQGGPPGPARERRGSTARVTDAPVIQGRRQSIIRRDDNPFMRARSKLGRSKSFHDIPDLLDELEEEFDKSPSNRGLPTREGQWQRRTSISGAAGGLRALQSQEEIDLDQAIDQLPEDETNVKKTEKPVFTVEMLQQMWQQNNKKGGKAAGGAKSKWISHNSTAGGAGGRNSMPAVHVAPGSTKPSVASAMRSAGAAIAAKPGGAGAAGGGASVRGSVFSSPGVSAPSSPSPSRPGGGTTGSAAAGRTGSVPSARNSTGSAGPAATASAPVSPQNANAHLQQAAQSSVGYGPGSWRSSAGVAFPKKKEEQGPAAAMDSAFSANVDAYGNEMGSGKGGARRVGRGSQ</sequence>
<name>A0A0G4F1L3_9ALVE</name>
<organism evidence="2">
    <name type="scientific">Chromera velia CCMP2878</name>
    <dbReference type="NCBI Taxonomy" id="1169474"/>
    <lineage>
        <taxon>Eukaryota</taxon>
        <taxon>Sar</taxon>
        <taxon>Alveolata</taxon>
        <taxon>Colpodellida</taxon>
        <taxon>Chromeraceae</taxon>
        <taxon>Chromera</taxon>
    </lineage>
</organism>